<dbReference type="GO" id="GO:0005506">
    <property type="term" value="F:iron ion binding"/>
    <property type="evidence" value="ECO:0007669"/>
    <property type="project" value="InterPro"/>
</dbReference>
<keyword evidence="10" id="KW-0472">Membrane</keyword>
<keyword evidence="7 9" id="KW-0503">Monooxygenase</keyword>
<evidence type="ECO:0000256" key="4">
    <source>
        <dbReference type="ARBA" id="ARBA00022723"/>
    </source>
</evidence>
<dbReference type="PRINTS" id="PR01239">
    <property type="entry name" value="EP450IICYP52"/>
</dbReference>
<evidence type="ECO:0000256" key="6">
    <source>
        <dbReference type="ARBA" id="ARBA00023004"/>
    </source>
</evidence>
<dbReference type="InterPro" id="IPR002974">
    <property type="entry name" value="Cyt_P450_E_CYP52_ascomycetes"/>
</dbReference>
<dbReference type="PROSITE" id="PS00086">
    <property type="entry name" value="CYTOCHROME_P450"/>
    <property type="match status" value="1"/>
</dbReference>
<dbReference type="GO" id="GO:0016712">
    <property type="term" value="F:oxidoreductase activity, acting on paired donors, with incorporation or reduction of molecular oxygen, reduced flavin or flavoprotein as one donor, and incorporation of one atom of oxygen"/>
    <property type="evidence" value="ECO:0007669"/>
    <property type="project" value="InterPro"/>
</dbReference>
<dbReference type="Pfam" id="PF00067">
    <property type="entry name" value="p450"/>
    <property type="match status" value="1"/>
</dbReference>
<evidence type="ECO:0000256" key="3">
    <source>
        <dbReference type="ARBA" id="ARBA00022617"/>
    </source>
</evidence>
<dbReference type="PRINTS" id="PR00385">
    <property type="entry name" value="P450"/>
</dbReference>
<sequence length="504" mass="57222">MADGSRSHFYLILLSVLAVCSASYFAFTGITTYFRRRQIKKQNGCEPPPRYPHGLLGLDFIRATLREAERKKMLDTSRARFDKMGGTYSATLSLQPMIFTHEPDNIKTVLSIKFKDYNLGNRKNSLGPLLGEGIFTTSGEHWHSSRSMIRPNFARDQVADLGAFERHFKLMLRKIPRDGSTVNLQDLFFLMTIDSATEFLFGESVHALKADASTTNGFAEAFNHAQNMAARRIRAGKFAVFFHGKGETEAIKFCHEFVDQFVDQAVEYRRKLDEEDKGAVDEKYVFLYELAKTTKDKKRLRDELFNVLLAGRDTTASLLSNMFFEIAKRPDIWEKLQAEVAQLNGEIPSYETLRNMKYLKYCMNESLRIHPVVPLNSRLAVKDTVLPRGGGADGKSPVFVEKGALVSYSVYSMHHRKDIYGPDADEFRPERWEALRPSWEYLPFNGGPRICLGQQYALTEAGFVTTRILQEFKGIESRDPGPWVESLSLTLSSHGGTNVSLTPR</sequence>
<feature type="binding site" description="axial binding residue" evidence="8">
    <location>
        <position position="451"/>
    </location>
    <ligand>
        <name>heme</name>
        <dbReference type="ChEBI" id="CHEBI:30413"/>
    </ligand>
    <ligandPart>
        <name>Fe</name>
        <dbReference type="ChEBI" id="CHEBI:18248"/>
    </ligandPart>
</feature>
<evidence type="ECO:0000256" key="8">
    <source>
        <dbReference type="PIRSR" id="PIRSR602402-1"/>
    </source>
</evidence>
<keyword evidence="5 9" id="KW-0560">Oxidoreductase</keyword>
<feature type="transmembrane region" description="Helical" evidence="10">
    <location>
        <begin position="12"/>
        <end position="34"/>
    </location>
</feature>
<evidence type="ECO:0000256" key="5">
    <source>
        <dbReference type="ARBA" id="ARBA00023002"/>
    </source>
</evidence>
<name>A0A6A6P370_9PEZI</name>
<dbReference type="GO" id="GO:0020037">
    <property type="term" value="F:heme binding"/>
    <property type="evidence" value="ECO:0007669"/>
    <property type="project" value="InterPro"/>
</dbReference>
<keyword evidence="12" id="KW-1185">Reference proteome</keyword>
<dbReference type="InterPro" id="IPR047146">
    <property type="entry name" value="Cyt_P450_E_CYP52_fungi"/>
</dbReference>
<dbReference type="InterPro" id="IPR002402">
    <property type="entry name" value="Cyt_P450_E_grp-II"/>
</dbReference>
<protein>
    <submittedName>
        <fullName evidence="11">Cytochrome P450</fullName>
    </submittedName>
</protein>
<evidence type="ECO:0000313" key="11">
    <source>
        <dbReference type="EMBL" id="KAF2457913.1"/>
    </source>
</evidence>
<evidence type="ECO:0000256" key="1">
    <source>
        <dbReference type="ARBA" id="ARBA00001971"/>
    </source>
</evidence>
<dbReference type="InterPro" id="IPR017972">
    <property type="entry name" value="Cyt_P450_CS"/>
</dbReference>
<keyword evidence="3 8" id="KW-0349">Heme</keyword>
<keyword evidence="6 8" id="KW-0408">Iron</keyword>
<dbReference type="CDD" id="cd11063">
    <property type="entry name" value="CYP52"/>
    <property type="match status" value="1"/>
</dbReference>
<accession>A0A6A6P370</accession>
<keyword evidence="10" id="KW-1133">Transmembrane helix</keyword>
<evidence type="ECO:0000256" key="7">
    <source>
        <dbReference type="ARBA" id="ARBA00023033"/>
    </source>
</evidence>
<evidence type="ECO:0000256" key="10">
    <source>
        <dbReference type="SAM" id="Phobius"/>
    </source>
</evidence>
<dbReference type="Proteomes" id="UP000799766">
    <property type="component" value="Unassembled WGS sequence"/>
</dbReference>
<evidence type="ECO:0000256" key="9">
    <source>
        <dbReference type="RuleBase" id="RU000461"/>
    </source>
</evidence>
<dbReference type="PRINTS" id="PR00464">
    <property type="entry name" value="EP450II"/>
</dbReference>
<gene>
    <name evidence="11" type="ORF">BDY21DRAFT_284825</name>
</gene>
<dbReference type="EMBL" id="MU001679">
    <property type="protein sequence ID" value="KAF2457913.1"/>
    <property type="molecule type" value="Genomic_DNA"/>
</dbReference>
<evidence type="ECO:0000256" key="2">
    <source>
        <dbReference type="ARBA" id="ARBA00010617"/>
    </source>
</evidence>
<comment type="cofactor">
    <cofactor evidence="1 8">
        <name>heme</name>
        <dbReference type="ChEBI" id="CHEBI:30413"/>
    </cofactor>
</comment>
<evidence type="ECO:0000313" key="12">
    <source>
        <dbReference type="Proteomes" id="UP000799766"/>
    </source>
</evidence>
<dbReference type="InterPro" id="IPR036396">
    <property type="entry name" value="Cyt_P450_sf"/>
</dbReference>
<keyword evidence="10" id="KW-0812">Transmembrane</keyword>
<dbReference type="OrthoDB" id="1470350at2759"/>
<dbReference type="Gene3D" id="1.10.630.10">
    <property type="entry name" value="Cytochrome P450"/>
    <property type="match status" value="1"/>
</dbReference>
<dbReference type="AlphaFoldDB" id="A0A6A6P370"/>
<dbReference type="SUPFAM" id="SSF48264">
    <property type="entry name" value="Cytochrome P450"/>
    <property type="match status" value="1"/>
</dbReference>
<reference evidence="11" key="1">
    <citation type="journal article" date="2020" name="Stud. Mycol.">
        <title>101 Dothideomycetes genomes: a test case for predicting lifestyles and emergence of pathogens.</title>
        <authorList>
            <person name="Haridas S."/>
            <person name="Albert R."/>
            <person name="Binder M."/>
            <person name="Bloem J."/>
            <person name="Labutti K."/>
            <person name="Salamov A."/>
            <person name="Andreopoulos B."/>
            <person name="Baker S."/>
            <person name="Barry K."/>
            <person name="Bills G."/>
            <person name="Bluhm B."/>
            <person name="Cannon C."/>
            <person name="Castanera R."/>
            <person name="Culley D."/>
            <person name="Daum C."/>
            <person name="Ezra D."/>
            <person name="Gonzalez J."/>
            <person name="Henrissat B."/>
            <person name="Kuo A."/>
            <person name="Liang C."/>
            <person name="Lipzen A."/>
            <person name="Lutzoni F."/>
            <person name="Magnuson J."/>
            <person name="Mondo S."/>
            <person name="Nolan M."/>
            <person name="Ohm R."/>
            <person name="Pangilinan J."/>
            <person name="Park H.-J."/>
            <person name="Ramirez L."/>
            <person name="Alfaro M."/>
            <person name="Sun H."/>
            <person name="Tritt A."/>
            <person name="Yoshinaga Y."/>
            <person name="Zwiers L.-H."/>
            <person name="Turgeon B."/>
            <person name="Goodwin S."/>
            <person name="Spatafora J."/>
            <person name="Crous P."/>
            <person name="Grigoriev I."/>
        </authorList>
    </citation>
    <scope>NUCLEOTIDE SEQUENCE</scope>
    <source>
        <strain evidence="11">ATCC 16933</strain>
    </source>
</reference>
<dbReference type="PANTHER" id="PTHR24287">
    <property type="entry name" value="P450, PUTATIVE (EUROFUNG)-RELATED"/>
    <property type="match status" value="1"/>
</dbReference>
<comment type="similarity">
    <text evidence="2 9">Belongs to the cytochrome P450 family.</text>
</comment>
<dbReference type="PANTHER" id="PTHR24287:SF17">
    <property type="entry name" value="P450, PUTATIVE (EUROFUNG)-RELATED"/>
    <property type="match status" value="1"/>
</dbReference>
<keyword evidence="4 8" id="KW-0479">Metal-binding</keyword>
<proteinExistence type="inferred from homology"/>
<organism evidence="11 12">
    <name type="scientific">Lineolata rhizophorae</name>
    <dbReference type="NCBI Taxonomy" id="578093"/>
    <lineage>
        <taxon>Eukaryota</taxon>
        <taxon>Fungi</taxon>
        <taxon>Dikarya</taxon>
        <taxon>Ascomycota</taxon>
        <taxon>Pezizomycotina</taxon>
        <taxon>Dothideomycetes</taxon>
        <taxon>Dothideomycetes incertae sedis</taxon>
        <taxon>Lineolatales</taxon>
        <taxon>Lineolataceae</taxon>
        <taxon>Lineolata</taxon>
    </lineage>
</organism>
<dbReference type="InterPro" id="IPR001128">
    <property type="entry name" value="Cyt_P450"/>
</dbReference>